<reference evidence="2" key="1">
    <citation type="journal article" date="2019" name="Plant Biotechnol. J.">
        <title>Genome sequencing of the Australian wild diploid species Gossypium australe highlights disease resistance and delayed gland morphogenesis.</title>
        <authorList>
            <person name="Cai Y."/>
            <person name="Cai X."/>
            <person name="Wang Q."/>
            <person name="Wang P."/>
            <person name="Zhang Y."/>
            <person name="Cai C."/>
            <person name="Xu Y."/>
            <person name="Wang K."/>
            <person name="Zhou Z."/>
            <person name="Wang C."/>
            <person name="Geng S."/>
            <person name="Li B."/>
            <person name="Dong Q."/>
            <person name="Hou Y."/>
            <person name="Wang H."/>
            <person name="Ai P."/>
            <person name="Liu Z."/>
            <person name="Yi F."/>
            <person name="Sun M."/>
            <person name="An G."/>
            <person name="Cheng J."/>
            <person name="Zhang Y."/>
            <person name="Shi Q."/>
            <person name="Xie Y."/>
            <person name="Shi X."/>
            <person name="Chang Y."/>
            <person name="Huang F."/>
            <person name="Chen Y."/>
            <person name="Hong S."/>
            <person name="Mi L."/>
            <person name="Sun Q."/>
            <person name="Zhang L."/>
            <person name="Zhou B."/>
            <person name="Peng R."/>
            <person name="Zhang X."/>
            <person name="Liu F."/>
        </authorList>
    </citation>
    <scope>NUCLEOTIDE SEQUENCE [LARGE SCALE GENOMIC DNA]</scope>
    <source>
        <strain evidence="2">cv. PA1801</strain>
    </source>
</reference>
<dbReference type="OrthoDB" id="1725411at2759"/>
<accession>A0A5B6X6P8</accession>
<evidence type="ECO:0000313" key="2">
    <source>
        <dbReference type="Proteomes" id="UP000325315"/>
    </source>
</evidence>
<comment type="caution">
    <text evidence="1">The sequence shown here is derived from an EMBL/GenBank/DDBJ whole genome shotgun (WGS) entry which is preliminary data.</text>
</comment>
<gene>
    <name evidence="1" type="ORF">EPI10_033127</name>
</gene>
<dbReference type="Proteomes" id="UP000325315">
    <property type="component" value="Unassembled WGS sequence"/>
</dbReference>
<protein>
    <submittedName>
        <fullName evidence="1">Uncharacterized protein</fullName>
    </submittedName>
</protein>
<evidence type="ECO:0000313" key="1">
    <source>
        <dbReference type="EMBL" id="KAA3489518.1"/>
    </source>
</evidence>
<proteinExistence type="predicted"/>
<organism evidence="1 2">
    <name type="scientific">Gossypium australe</name>
    <dbReference type="NCBI Taxonomy" id="47621"/>
    <lineage>
        <taxon>Eukaryota</taxon>
        <taxon>Viridiplantae</taxon>
        <taxon>Streptophyta</taxon>
        <taxon>Embryophyta</taxon>
        <taxon>Tracheophyta</taxon>
        <taxon>Spermatophyta</taxon>
        <taxon>Magnoliopsida</taxon>
        <taxon>eudicotyledons</taxon>
        <taxon>Gunneridae</taxon>
        <taxon>Pentapetalae</taxon>
        <taxon>rosids</taxon>
        <taxon>malvids</taxon>
        <taxon>Malvales</taxon>
        <taxon>Malvaceae</taxon>
        <taxon>Malvoideae</taxon>
        <taxon>Gossypium</taxon>
    </lineage>
</organism>
<sequence length="122" mass="12765">MSRHISNSSGLDIFPATRPISGRLSGSTCTQSNASCINFSATSTGNESFILLSTHCLNPSLPSAVAAVAVSITDVLRKSPVSLSYRYFNGSSPDSSSKITTPKAKTSDFCVTLPLDLNSGDM</sequence>
<dbReference type="EMBL" id="SMMG02000001">
    <property type="protein sequence ID" value="KAA3489518.1"/>
    <property type="molecule type" value="Genomic_DNA"/>
</dbReference>
<dbReference type="AlphaFoldDB" id="A0A5B6X6P8"/>
<name>A0A5B6X6P8_9ROSI</name>
<keyword evidence="2" id="KW-1185">Reference proteome</keyword>